<name>A0AA85KNE7_TRIRE</name>
<dbReference type="SMART" id="SM01017">
    <property type="entry name" value="Arrestin_C"/>
    <property type="match status" value="1"/>
</dbReference>
<evidence type="ECO:0000259" key="2">
    <source>
        <dbReference type="SMART" id="SM01017"/>
    </source>
</evidence>
<dbReference type="WBParaSite" id="TREG1_90440.1">
    <property type="protein sequence ID" value="TREG1_90440.1"/>
    <property type="gene ID" value="TREG1_90440"/>
</dbReference>
<dbReference type="AlphaFoldDB" id="A0AA85KNE7"/>
<comment type="similarity">
    <text evidence="1">Belongs to the arrestin family.</text>
</comment>
<dbReference type="GO" id="GO:0005737">
    <property type="term" value="C:cytoplasm"/>
    <property type="evidence" value="ECO:0007669"/>
    <property type="project" value="TreeGrafter"/>
</dbReference>
<reference evidence="4" key="2">
    <citation type="submission" date="2023-11" db="UniProtKB">
        <authorList>
            <consortium name="WormBaseParasite"/>
        </authorList>
    </citation>
    <scope>IDENTIFICATION</scope>
</reference>
<dbReference type="PRINTS" id="PR00309">
    <property type="entry name" value="ARRESTIN"/>
</dbReference>
<dbReference type="Gene3D" id="2.60.40.640">
    <property type="match status" value="1"/>
</dbReference>
<dbReference type="Proteomes" id="UP000050795">
    <property type="component" value="Unassembled WGS sequence"/>
</dbReference>
<reference evidence="3" key="1">
    <citation type="submission" date="2022-06" db="EMBL/GenBank/DDBJ databases">
        <authorList>
            <person name="Berger JAMES D."/>
            <person name="Berger JAMES D."/>
        </authorList>
    </citation>
    <scope>NUCLEOTIDE SEQUENCE [LARGE SCALE GENOMIC DNA]</scope>
</reference>
<dbReference type="InterPro" id="IPR014756">
    <property type="entry name" value="Ig_E-set"/>
</dbReference>
<dbReference type="GO" id="GO:0007165">
    <property type="term" value="P:signal transduction"/>
    <property type="evidence" value="ECO:0007669"/>
    <property type="project" value="InterPro"/>
</dbReference>
<dbReference type="GO" id="GO:0002031">
    <property type="term" value="P:G protein-coupled receptor internalization"/>
    <property type="evidence" value="ECO:0007669"/>
    <property type="project" value="TreeGrafter"/>
</dbReference>
<dbReference type="InterPro" id="IPR000698">
    <property type="entry name" value="Arrestin"/>
</dbReference>
<dbReference type="Pfam" id="PF02752">
    <property type="entry name" value="Arrestin_C"/>
    <property type="match status" value="1"/>
</dbReference>
<dbReference type="InterPro" id="IPR014752">
    <property type="entry name" value="Arrestin-like_C"/>
</dbReference>
<dbReference type="GO" id="GO:0001664">
    <property type="term" value="F:G protein-coupled receptor binding"/>
    <property type="evidence" value="ECO:0007669"/>
    <property type="project" value="TreeGrafter"/>
</dbReference>
<evidence type="ECO:0000313" key="4">
    <source>
        <dbReference type="WBParaSite" id="TREG1_90440.1"/>
    </source>
</evidence>
<evidence type="ECO:0000256" key="1">
    <source>
        <dbReference type="ARBA" id="ARBA00005298"/>
    </source>
</evidence>
<feature type="domain" description="Arrestin C-terminal-like" evidence="2">
    <location>
        <begin position="197"/>
        <end position="356"/>
    </location>
</feature>
<dbReference type="PANTHER" id="PTHR11792">
    <property type="entry name" value="ARRESTIN"/>
    <property type="match status" value="1"/>
</dbReference>
<evidence type="ECO:0000313" key="3">
    <source>
        <dbReference type="Proteomes" id="UP000050795"/>
    </source>
</evidence>
<proteinExistence type="inferred from homology"/>
<dbReference type="InterPro" id="IPR014753">
    <property type="entry name" value="Arrestin_N"/>
</dbReference>
<sequence length="391" mass="44508">MSTKRSVYKKNSPNNKIVVYLVQRDIFDDLQSVDPIEGVVTIDKNSLKNAKVFARIRCTFRYGEQQLDEVLSGVTFYKEFFIQTIQIYPMENNLSNVFSDVQKRLIERFGDEALPFHFTLPHDIPASITLQSENTNAVEDSPCGIEYVLQIFAGETAQSTSSKRNTISLAIRRLTLAVPKLDADVYTKQVVKPFHFHSGQLQITATLPKEIFFHGESIEIHLTIDNASSNVVRRLKLQVIQTVEITLFKQRTTRCTIIDMEVDKGFPIESQTAGWSQSYHLRPSLQDTRQQAGLALDGKLKHHDTNLASSTLIKDYRKKESMGIVVQYMIRIKVVTGFGGRDVQLEIPFILCHPRKEQEVVKAEASTNDLVIEKFKRPKAKRLVSEDVDSN</sequence>
<dbReference type="InterPro" id="IPR011022">
    <property type="entry name" value="Arrestin_C-like"/>
</dbReference>
<keyword evidence="3" id="KW-1185">Reference proteome</keyword>
<dbReference type="InterPro" id="IPR011021">
    <property type="entry name" value="Arrestin-like_N"/>
</dbReference>
<dbReference type="Pfam" id="PF00339">
    <property type="entry name" value="Arrestin_N"/>
    <property type="match status" value="1"/>
</dbReference>
<dbReference type="PANTHER" id="PTHR11792:SF17">
    <property type="entry name" value="KURTZ ARRESTIN"/>
    <property type="match status" value="1"/>
</dbReference>
<protein>
    <recommendedName>
        <fullName evidence="2">Arrestin C-terminal-like domain-containing protein</fullName>
    </recommendedName>
</protein>
<accession>A0AA85KNE7</accession>
<dbReference type="SUPFAM" id="SSF81296">
    <property type="entry name" value="E set domains"/>
    <property type="match status" value="2"/>
</dbReference>
<dbReference type="Gene3D" id="2.60.40.840">
    <property type="match status" value="1"/>
</dbReference>
<organism evidence="3 4">
    <name type="scientific">Trichobilharzia regenti</name>
    <name type="common">Nasal bird schistosome</name>
    <dbReference type="NCBI Taxonomy" id="157069"/>
    <lineage>
        <taxon>Eukaryota</taxon>
        <taxon>Metazoa</taxon>
        <taxon>Spiralia</taxon>
        <taxon>Lophotrochozoa</taxon>
        <taxon>Platyhelminthes</taxon>
        <taxon>Trematoda</taxon>
        <taxon>Digenea</taxon>
        <taxon>Strigeidida</taxon>
        <taxon>Schistosomatoidea</taxon>
        <taxon>Schistosomatidae</taxon>
        <taxon>Trichobilharzia</taxon>
    </lineage>
</organism>